<dbReference type="AlphaFoldDB" id="A0A1V4I7F0"/>
<evidence type="ECO:0000256" key="3">
    <source>
        <dbReference type="ARBA" id="ARBA00022679"/>
    </source>
</evidence>
<keyword evidence="5" id="KW-0680">Restriction system</keyword>
<evidence type="ECO:0000256" key="5">
    <source>
        <dbReference type="ARBA" id="ARBA00022747"/>
    </source>
</evidence>
<evidence type="ECO:0000313" key="9">
    <source>
        <dbReference type="Proteomes" id="UP000190140"/>
    </source>
</evidence>
<organism evidence="8 9">
    <name type="scientific">Alkalithermobacter paradoxus</name>
    <dbReference type="NCBI Taxonomy" id="29349"/>
    <lineage>
        <taxon>Bacteria</taxon>
        <taxon>Bacillati</taxon>
        <taxon>Bacillota</taxon>
        <taxon>Clostridia</taxon>
        <taxon>Peptostreptococcales</taxon>
        <taxon>Tepidibacteraceae</taxon>
        <taxon>Alkalithermobacter</taxon>
    </lineage>
</organism>
<feature type="active site" evidence="6">
    <location>
        <position position="76"/>
    </location>
</feature>
<dbReference type="EMBL" id="MZGW01000003">
    <property type="protein sequence ID" value="OPJ55901.1"/>
    <property type="molecule type" value="Genomic_DNA"/>
</dbReference>
<dbReference type="GO" id="GO:0032259">
    <property type="term" value="P:methylation"/>
    <property type="evidence" value="ECO:0007669"/>
    <property type="project" value="UniProtKB-KW"/>
</dbReference>
<dbReference type="PROSITE" id="PS51679">
    <property type="entry name" value="SAM_MT_C5"/>
    <property type="match status" value="1"/>
</dbReference>
<gene>
    <name evidence="8" type="primary">hhaIM</name>
    <name evidence="8" type="ORF">CLOTH_10790</name>
</gene>
<dbReference type="GO" id="GO:0003886">
    <property type="term" value="F:DNA (cytosine-5-)-methyltransferase activity"/>
    <property type="evidence" value="ECO:0007669"/>
    <property type="project" value="UniProtKB-EC"/>
</dbReference>
<protein>
    <recommendedName>
        <fullName evidence="1">DNA (cytosine-5-)-methyltransferase</fullName>
        <ecNumber evidence="1">2.1.1.37</ecNumber>
    </recommendedName>
</protein>
<dbReference type="Gene3D" id="3.90.120.10">
    <property type="entry name" value="DNA Methylase, subunit A, domain 2"/>
    <property type="match status" value="1"/>
</dbReference>
<proteinExistence type="inferred from homology"/>
<evidence type="ECO:0000313" key="8">
    <source>
        <dbReference type="EMBL" id="OPJ55901.1"/>
    </source>
</evidence>
<dbReference type="InterPro" id="IPR050750">
    <property type="entry name" value="C5-MTase"/>
</dbReference>
<dbReference type="Proteomes" id="UP000190140">
    <property type="component" value="Unassembled WGS sequence"/>
</dbReference>
<dbReference type="InterPro" id="IPR031303">
    <property type="entry name" value="C5_meth_CS"/>
</dbReference>
<dbReference type="EC" id="2.1.1.37" evidence="1"/>
<accession>A0A1V4I7F0</accession>
<comment type="caution">
    <text evidence="8">The sequence shown here is derived from an EMBL/GenBank/DDBJ whole genome shotgun (WGS) entry which is preliminary data.</text>
</comment>
<keyword evidence="4 6" id="KW-0949">S-adenosyl-L-methionine</keyword>
<dbReference type="PANTHER" id="PTHR46098">
    <property type="entry name" value="TRNA (CYTOSINE(38)-C(5))-METHYLTRANSFERASE"/>
    <property type="match status" value="1"/>
</dbReference>
<evidence type="ECO:0000256" key="4">
    <source>
        <dbReference type="ARBA" id="ARBA00022691"/>
    </source>
</evidence>
<evidence type="ECO:0000256" key="2">
    <source>
        <dbReference type="ARBA" id="ARBA00022603"/>
    </source>
</evidence>
<dbReference type="GO" id="GO:0009307">
    <property type="term" value="P:DNA restriction-modification system"/>
    <property type="evidence" value="ECO:0007669"/>
    <property type="project" value="UniProtKB-KW"/>
</dbReference>
<dbReference type="REBASE" id="200266">
    <property type="entry name" value="M1.Cth7309ORF10790P"/>
</dbReference>
<dbReference type="OrthoDB" id="9813719at2"/>
<reference evidence="8 9" key="1">
    <citation type="submission" date="2017-03" db="EMBL/GenBank/DDBJ databases">
        <title>Genome sequence of Clostridium thermoalcaliphilum DSM 7309.</title>
        <authorList>
            <person name="Poehlein A."/>
            <person name="Daniel R."/>
        </authorList>
    </citation>
    <scope>NUCLEOTIDE SEQUENCE [LARGE SCALE GENOMIC DNA]</scope>
    <source>
        <strain evidence="8 9">DSM 7309</strain>
    </source>
</reference>
<comment type="similarity">
    <text evidence="6 7">Belongs to the class I-like SAM-binding methyltransferase superfamily. C5-methyltransferase family.</text>
</comment>
<keyword evidence="2 6" id="KW-0489">Methyltransferase</keyword>
<dbReference type="InterPro" id="IPR001525">
    <property type="entry name" value="C5_MeTfrase"/>
</dbReference>
<dbReference type="SUPFAM" id="SSF53335">
    <property type="entry name" value="S-adenosyl-L-methionine-dependent methyltransferases"/>
    <property type="match status" value="1"/>
</dbReference>
<dbReference type="PRINTS" id="PR00105">
    <property type="entry name" value="C5METTRFRASE"/>
</dbReference>
<dbReference type="InterPro" id="IPR029063">
    <property type="entry name" value="SAM-dependent_MTases_sf"/>
</dbReference>
<keyword evidence="3 6" id="KW-0808">Transferase</keyword>
<dbReference type="PANTHER" id="PTHR46098:SF1">
    <property type="entry name" value="TRNA (CYTOSINE(38)-C(5))-METHYLTRANSFERASE"/>
    <property type="match status" value="1"/>
</dbReference>
<sequence>MINMTFLDFFAGIGGFRLGLELAGHKCIGFCEKDKFAVKSYRAMFDTEGEWYADDITKLKSEDIPYADIWCGGTPCQDVSIAGKRKGLSGERSGLFFKFIELVKVKEEKDKPIYLIFENVKGLLSSNRGFDFTNYLNCISEAGYDAIWQVLNSKDFGVPQNRERVFIIANLRTRGRRKILPVRGENAAALKQIIGGCQGERVYDAEGVACTLTGCGGGGGAKTGLYCVGNINPSGKGMNGNVYSSEGIAPAVTTNKGEGSKIFIDQSYTKPKLTDTSRCITSRYTAGVVNRTAMNSGVLESVPIEFNRNDGILDEIKIAHTISASDWRGLNRNQTQNAVLEARAVITPERENKRQNGRRFKNADEPMFTLTGQDRHGVAVKEATKKGYAEAEIGDSINISVPNSKTRRGRVGKGISNTLDTGCQMATLDKNYRIRRLTPKECFRLQGFPDELFEKARAVNSDAQLYKQAGNAVTVNVAFAVAQSIK</sequence>
<keyword evidence="9" id="KW-1185">Reference proteome</keyword>
<dbReference type="NCBIfam" id="TIGR00675">
    <property type="entry name" value="dcm"/>
    <property type="match status" value="1"/>
</dbReference>
<evidence type="ECO:0000256" key="7">
    <source>
        <dbReference type="RuleBase" id="RU000416"/>
    </source>
</evidence>
<evidence type="ECO:0000256" key="6">
    <source>
        <dbReference type="PROSITE-ProRule" id="PRU01016"/>
    </source>
</evidence>
<name>A0A1V4I7F0_9FIRM</name>
<dbReference type="Gene3D" id="3.40.50.150">
    <property type="entry name" value="Vaccinia Virus protein VP39"/>
    <property type="match status" value="1"/>
</dbReference>
<dbReference type="Pfam" id="PF00145">
    <property type="entry name" value="DNA_methylase"/>
    <property type="match status" value="2"/>
</dbReference>
<evidence type="ECO:0000256" key="1">
    <source>
        <dbReference type="ARBA" id="ARBA00011975"/>
    </source>
</evidence>
<dbReference type="PROSITE" id="PS00095">
    <property type="entry name" value="C5_MTASE_2"/>
    <property type="match status" value="1"/>
</dbReference>
<dbReference type="STRING" id="29349.CLOTH_10790"/>